<reference evidence="1 2" key="1">
    <citation type="submission" date="2018-02" db="EMBL/GenBank/DDBJ databases">
        <title>Acinetobacter baumanii whole genome sequence.</title>
        <authorList>
            <person name="Qasim Z.J."/>
        </authorList>
    </citation>
    <scope>NUCLEOTIDE SEQUENCE [LARGE SCALE GENOMIC DNA]</scope>
    <source>
        <strain evidence="1 2">ZQ8</strain>
    </source>
</reference>
<protein>
    <submittedName>
        <fullName evidence="1">3-oxoadipate CoA-transferase</fullName>
    </submittedName>
</protein>
<organism evidence="1 2">
    <name type="scientific">Acinetobacter baumannii</name>
    <dbReference type="NCBI Taxonomy" id="470"/>
    <lineage>
        <taxon>Bacteria</taxon>
        <taxon>Pseudomonadati</taxon>
        <taxon>Pseudomonadota</taxon>
        <taxon>Gammaproteobacteria</taxon>
        <taxon>Moraxellales</taxon>
        <taxon>Moraxellaceae</taxon>
        <taxon>Acinetobacter</taxon>
        <taxon>Acinetobacter calcoaceticus/baumannii complex</taxon>
    </lineage>
</organism>
<sequence length="59" mass="6343">MLLGGHFYIAANSVDRIYTDLCVIDVTKDGLKVIEKVEGLSFDELQALTGATLIDATQG</sequence>
<dbReference type="Gene3D" id="3.40.1080.10">
    <property type="entry name" value="Glutaconate Coenzyme A-transferase"/>
    <property type="match status" value="1"/>
</dbReference>
<evidence type="ECO:0000313" key="2">
    <source>
        <dbReference type="Proteomes" id="UP000233757"/>
    </source>
</evidence>
<comment type="caution">
    <text evidence="1">The sequence shown here is derived from an EMBL/GenBank/DDBJ whole genome shotgun (WGS) entry which is preliminary data.</text>
</comment>
<dbReference type="SUPFAM" id="SSF100950">
    <property type="entry name" value="NagB/RpiA/CoA transferase-like"/>
    <property type="match status" value="1"/>
</dbReference>
<dbReference type="Proteomes" id="UP000233757">
    <property type="component" value="Unassembled WGS sequence"/>
</dbReference>
<dbReference type="AlphaFoldDB" id="A0AA45B8M6"/>
<gene>
    <name evidence="1" type="ORF">CV954_008590</name>
</gene>
<dbReference type="InterPro" id="IPR037171">
    <property type="entry name" value="NagB/RpiA_transferase-like"/>
</dbReference>
<evidence type="ECO:0000313" key="1">
    <source>
        <dbReference type="EMBL" id="PQL83909.1"/>
    </source>
</evidence>
<accession>A0AA45B8M6</accession>
<dbReference type="EMBL" id="PHJU02000020">
    <property type="protein sequence ID" value="PQL83909.1"/>
    <property type="molecule type" value="Genomic_DNA"/>
</dbReference>
<proteinExistence type="predicted"/>
<name>A0AA45B8M6_ACIBA</name>